<evidence type="ECO:0000256" key="1">
    <source>
        <dbReference type="ARBA" id="ARBA00022729"/>
    </source>
</evidence>
<evidence type="ECO:0000256" key="2">
    <source>
        <dbReference type="ARBA" id="ARBA00022859"/>
    </source>
</evidence>
<dbReference type="InterPro" id="IPR051006">
    <property type="entry name" value="TCR_variable_domain"/>
</dbReference>
<keyword evidence="6" id="KW-1279">T cell receptor</keyword>
<dbReference type="InterPro" id="IPR007110">
    <property type="entry name" value="Ig-like_dom"/>
</dbReference>
<evidence type="ECO:0000256" key="3">
    <source>
        <dbReference type="ARBA" id="ARBA00023130"/>
    </source>
</evidence>
<dbReference type="SMART" id="SM00406">
    <property type="entry name" value="IGv"/>
    <property type="match status" value="1"/>
</dbReference>
<dbReference type="EMBL" id="CH474049">
    <property type="protein sequence ID" value="EDM14094.1"/>
    <property type="molecule type" value="Genomic_DNA"/>
</dbReference>
<protein>
    <submittedName>
        <fullName evidence="9">RCG23513</fullName>
    </submittedName>
</protein>
<dbReference type="InterPro" id="IPR013783">
    <property type="entry name" value="Ig-like_fold"/>
</dbReference>
<evidence type="ECO:0000256" key="7">
    <source>
        <dbReference type="SAM" id="SignalP"/>
    </source>
</evidence>
<name>A6KGL5_RAT</name>
<dbReference type="Pfam" id="PF07686">
    <property type="entry name" value="V-set"/>
    <property type="match status" value="1"/>
</dbReference>
<feature type="domain" description="Ig-like" evidence="8">
    <location>
        <begin position="24"/>
        <end position="116"/>
    </location>
</feature>
<proteinExistence type="predicted"/>
<gene>
    <name evidence="9" type="ORF">rCG_23513</name>
</gene>
<evidence type="ECO:0000313" key="9">
    <source>
        <dbReference type="EMBL" id="EDM14094.1"/>
    </source>
</evidence>
<sequence>MEKSFEALSVLLCVHLNLVSGQANTVVQSPSVLSVWEKETAIINCTYTNTATNYFPWYKKEERKGFTLLTDIRSNVNRKKEGRFEVILDTNVKRVSLHITASRTEDSALYLCAPGT</sequence>
<evidence type="ECO:0000259" key="8">
    <source>
        <dbReference type="PROSITE" id="PS50835"/>
    </source>
</evidence>
<accession>A6KGL5</accession>
<keyword evidence="1 7" id="KW-0732">Signal</keyword>
<dbReference type="PANTHER" id="PTHR19343">
    <property type="entry name" value="T CELL RECEPTOR ALPHA VARIABLE 1-2"/>
    <property type="match status" value="1"/>
</dbReference>
<keyword evidence="5" id="KW-0393">Immunoglobulin domain</keyword>
<dbReference type="SUPFAM" id="SSF48726">
    <property type="entry name" value="Immunoglobulin"/>
    <property type="match status" value="1"/>
</dbReference>
<dbReference type="PROSITE" id="PS50835">
    <property type="entry name" value="IG_LIKE"/>
    <property type="match status" value="1"/>
</dbReference>
<keyword evidence="2" id="KW-0391">Immunity</keyword>
<evidence type="ECO:0000313" key="10">
    <source>
        <dbReference type="Proteomes" id="UP000234681"/>
    </source>
</evidence>
<dbReference type="InterPro" id="IPR036179">
    <property type="entry name" value="Ig-like_dom_sf"/>
</dbReference>
<reference evidence="9 10" key="1">
    <citation type="submission" date="2005-07" db="EMBL/GenBank/DDBJ databases">
        <authorList>
            <person name="Mural R.J."/>
            <person name="Li P.W."/>
            <person name="Adams M.D."/>
            <person name="Amanatides P.G."/>
            <person name="Baden-Tillson H."/>
            <person name="Barnstead M."/>
            <person name="Chin S.H."/>
            <person name="Dew I."/>
            <person name="Evans C.A."/>
            <person name="Ferriera S."/>
            <person name="Flanigan M."/>
            <person name="Fosler C."/>
            <person name="Glodek A."/>
            <person name="Gu Z."/>
            <person name="Holt R.A."/>
            <person name="Jennings D."/>
            <person name="Kraft C.L."/>
            <person name="Lu F."/>
            <person name="Nguyen T."/>
            <person name="Nusskern D.R."/>
            <person name="Pfannkoch C.M."/>
            <person name="Sitter C."/>
            <person name="Sutton G.G."/>
            <person name="Venter J.C."/>
            <person name="Wang Z."/>
            <person name="Woodage T."/>
            <person name="Zheng X.H."/>
            <person name="Zhong F."/>
        </authorList>
    </citation>
    <scope>NUCLEOTIDE SEQUENCE [LARGE SCALE GENOMIC DNA]</scope>
    <source>
        <strain>BN</strain>
        <strain evidence="10">Sprague-Dawley</strain>
    </source>
</reference>
<keyword evidence="3" id="KW-1064">Adaptive immunity</keyword>
<dbReference type="InterPro" id="IPR013106">
    <property type="entry name" value="Ig_V-set"/>
</dbReference>
<evidence type="ECO:0000256" key="4">
    <source>
        <dbReference type="ARBA" id="ARBA00023170"/>
    </source>
</evidence>
<keyword evidence="4" id="KW-0675">Receptor</keyword>
<dbReference type="PANTHER" id="PTHR19343:SF14">
    <property type="entry name" value="IG-LIKE DOMAIN-CONTAINING PROTEIN-RELATED"/>
    <property type="match status" value="1"/>
</dbReference>
<dbReference type="Gene3D" id="2.60.40.10">
    <property type="entry name" value="Immunoglobulins"/>
    <property type="match status" value="1"/>
</dbReference>
<dbReference type="Proteomes" id="UP000234681">
    <property type="component" value="Chromosome 15"/>
</dbReference>
<dbReference type="GO" id="GO:0042101">
    <property type="term" value="C:T cell receptor complex"/>
    <property type="evidence" value="ECO:0007669"/>
    <property type="project" value="UniProtKB-KW"/>
</dbReference>
<dbReference type="GO" id="GO:0002250">
    <property type="term" value="P:adaptive immune response"/>
    <property type="evidence" value="ECO:0007669"/>
    <property type="project" value="UniProtKB-KW"/>
</dbReference>
<dbReference type="AlphaFoldDB" id="A6KGL5"/>
<feature type="chain" id="PRO_5039948130" evidence="7">
    <location>
        <begin position="22"/>
        <end position="116"/>
    </location>
</feature>
<organism evidence="9 10">
    <name type="scientific">Rattus norvegicus</name>
    <name type="common">Rat</name>
    <dbReference type="NCBI Taxonomy" id="10116"/>
    <lineage>
        <taxon>Eukaryota</taxon>
        <taxon>Metazoa</taxon>
        <taxon>Chordata</taxon>
        <taxon>Craniata</taxon>
        <taxon>Vertebrata</taxon>
        <taxon>Euteleostomi</taxon>
        <taxon>Mammalia</taxon>
        <taxon>Eutheria</taxon>
        <taxon>Euarchontoglires</taxon>
        <taxon>Glires</taxon>
        <taxon>Rodentia</taxon>
        <taxon>Myomorpha</taxon>
        <taxon>Muroidea</taxon>
        <taxon>Muridae</taxon>
        <taxon>Murinae</taxon>
        <taxon>Rattus</taxon>
    </lineage>
</organism>
<evidence type="ECO:0000256" key="6">
    <source>
        <dbReference type="ARBA" id="ARBA00043266"/>
    </source>
</evidence>
<evidence type="ECO:0000256" key="5">
    <source>
        <dbReference type="ARBA" id="ARBA00023319"/>
    </source>
</evidence>
<feature type="non-terminal residue" evidence="9">
    <location>
        <position position="116"/>
    </location>
</feature>
<feature type="signal peptide" evidence="7">
    <location>
        <begin position="1"/>
        <end position="21"/>
    </location>
</feature>